<dbReference type="FunFam" id="3.20.20.450:FF:000001">
    <property type="entry name" value="Cyclic di-GMP phosphodiesterase yahA"/>
    <property type="match status" value="1"/>
</dbReference>
<dbReference type="PROSITE" id="PS50112">
    <property type="entry name" value="PAS"/>
    <property type="match status" value="1"/>
</dbReference>
<dbReference type="GO" id="GO:0071111">
    <property type="term" value="F:cyclic-guanylate-specific phosphodiesterase activity"/>
    <property type="evidence" value="ECO:0007669"/>
    <property type="project" value="UniProtKB-EC"/>
</dbReference>
<keyword evidence="2" id="KW-0973">c-di-GMP</keyword>
<evidence type="ECO:0000259" key="6">
    <source>
        <dbReference type="PROSITE" id="PS50887"/>
    </source>
</evidence>
<dbReference type="PANTHER" id="PTHR44757">
    <property type="entry name" value="DIGUANYLATE CYCLASE DGCP"/>
    <property type="match status" value="1"/>
</dbReference>
<dbReference type="Gene3D" id="3.30.450.20">
    <property type="entry name" value="PAS domain"/>
    <property type="match status" value="1"/>
</dbReference>
<dbReference type="EC" id="3.1.4.52" evidence="1"/>
<organism evidence="7 8">
    <name type="scientific">Beggiatoa alba B18LD</name>
    <dbReference type="NCBI Taxonomy" id="395493"/>
    <lineage>
        <taxon>Bacteria</taxon>
        <taxon>Pseudomonadati</taxon>
        <taxon>Pseudomonadota</taxon>
        <taxon>Gammaproteobacteria</taxon>
        <taxon>Thiotrichales</taxon>
        <taxon>Thiotrichaceae</taxon>
        <taxon>Beggiatoa</taxon>
    </lineage>
</organism>
<dbReference type="RefSeq" id="WP_002683504.1">
    <property type="nucleotide sequence ID" value="NZ_JH600070.1"/>
</dbReference>
<feature type="coiled-coil region" evidence="3">
    <location>
        <begin position="6"/>
        <end position="79"/>
    </location>
</feature>
<dbReference type="NCBIfam" id="TIGR00254">
    <property type="entry name" value="GGDEF"/>
    <property type="match status" value="1"/>
</dbReference>
<dbReference type="AlphaFoldDB" id="I3CD11"/>
<dbReference type="OrthoDB" id="9813913at2"/>
<dbReference type="EMBL" id="JH600070">
    <property type="protein sequence ID" value="EIJ41504.1"/>
    <property type="molecule type" value="Genomic_DNA"/>
</dbReference>
<dbReference type="CDD" id="cd01949">
    <property type="entry name" value="GGDEF"/>
    <property type="match status" value="1"/>
</dbReference>
<dbReference type="Proteomes" id="UP000005744">
    <property type="component" value="Unassembled WGS sequence"/>
</dbReference>
<dbReference type="InterPro" id="IPR043128">
    <property type="entry name" value="Rev_trsase/Diguanyl_cyclase"/>
</dbReference>
<protein>
    <recommendedName>
        <fullName evidence="1">cyclic-guanylate-specific phosphodiesterase</fullName>
        <ecNumber evidence="1">3.1.4.52</ecNumber>
    </recommendedName>
</protein>
<evidence type="ECO:0000256" key="2">
    <source>
        <dbReference type="ARBA" id="ARBA00022636"/>
    </source>
</evidence>
<dbReference type="InterPro" id="IPR000014">
    <property type="entry name" value="PAS"/>
</dbReference>
<dbReference type="InterPro" id="IPR035919">
    <property type="entry name" value="EAL_sf"/>
</dbReference>
<dbReference type="Gene3D" id="3.30.70.270">
    <property type="match status" value="1"/>
</dbReference>
<proteinExistence type="predicted"/>
<dbReference type="NCBIfam" id="TIGR00229">
    <property type="entry name" value="sensory_box"/>
    <property type="match status" value="1"/>
</dbReference>
<dbReference type="PROSITE" id="PS50887">
    <property type="entry name" value="GGDEF"/>
    <property type="match status" value="1"/>
</dbReference>
<keyword evidence="3" id="KW-0175">Coiled coil</keyword>
<dbReference type="SUPFAM" id="SSF141868">
    <property type="entry name" value="EAL domain-like"/>
    <property type="match status" value="1"/>
</dbReference>
<evidence type="ECO:0000259" key="5">
    <source>
        <dbReference type="PROSITE" id="PS50883"/>
    </source>
</evidence>
<dbReference type="InterPro" id="IPR001610">
    <property type="entry name" value="PAC"/>
</dbReference>
<dbReference type="InterPro" id="IPR000160">
    <property type="entry name" value="GGDEF_dom"/>
</dbReference>
<evidence type="ECO:0000313" key="7">
    <source>
        <dbReference type="EMBL" id="EIJ41504.1"/>
    </source>
</evidence>
<dbReference type="InterPro" id="IPR052155">
    <property type="entry name" value="Biofilm_reg_signaling"/>
</dbReference>
<dbReference type="SMART" id="SM00091">
    <property type="entry name" value="PAS"/>
    <property type="match status" value="1"/>
</dbReference>
<feature type="domain" description="EAL" evidence="5">
    <location>
        <begin position="429"/>
        <end position="682"/>
    </location>
</feature>
<dbReference type="eggNOG" id="COG5001">
    <property type="taxonomic scope" value="Bacteria"/>
</dbReference>
<dbReference type="SMART" id="SM00267">
    <property type="entry name" value="GGDEF"/>
    <property type="match status" value="1"/>
</dbReference>
<dbReference type="Gene3D" id="3.20.20.450">
    <property type="entry name" value="EAL domain"/>
    <property type="match status" value="1"/>
</dbReference>
<sequence length="689" mass="78919">MQNKTKATLLLELRELHQRLRELEAEKDDLQISLEASTEHGDLIEYELLNRLAKFRQQFAVLEQEKKDLELSLQTVTETTDLFQTELLEARNVLESEVRRRTKELAENNLKLQAEICEREHAEAQLKLAASVFQASREGIVITDANCHIILANQAFTKLTGYTEVECLGKNPSILKSGLHEELFYQNMWEAINTLGHWSGEIWNRRKNIDVFACWLSISAVKNEQQKITHYIGILTDNTHQRLSEQRIYQLSHYDALTTLPNRALFQDRLRLAIKRAQREKYRLALLFIDLDNFKDVNTAFSHPTGDQLLQNVAHRLLNCVNEDTDSVARLGGDEFVVLLDGLRNEQTILQSAADMADRLLRHLQRSFLLEGFEIFISATIGISLYPEDGDDIDELLKHADNAMFEAKQQGRNNYLFYSKPMNVEARKRLTMQNGLRRALENNEFYLCYQPQLELKNQRIIGAEALIRWQHPQLGLISPNDFIPLAESTGLIIPIGEWALRTACLQNKLWQDQGLPAIRLAVNLSVRQFHHQGLLNSINAALQQSHLDPRWLELEITETLAMTSAEKTLKKIQALQDLGISMAIDDFGTGYSSLNYLKQFSLDILKIDKSFINDIHTSSGNILISTIINMAHSLEMRVVAEGVETSAQLDALTQLACEYVQGFIFYRPLLKEDMQQLLIEEQAKLVLSK</sequence>
<name>I3CD11_9GAMM</name>
<evidence type="ECO:0000256" key="3">
    <source>
        <dbReference type="SAM" id="Coils"/>
    </source>
</evidence>
<dbReference type="SUPFAM" id="SSF55073">
    <property type="entry name" value="Nucleotide cyclase"/>
    <property type="match status" value="1"/>
</dbReference>
<keyword evidence="8" id="KW-1185">Reference proteome</keyword>
<dbReference type="HOGENOM" id="CLU_000445_70_20_6"/>
<dbReference type="PROSITE" id="PS50883">
    <property type="entry name" value="EAL"/>
    <property type="match status" value="1"/>
</dbReference>
<dbReference type="SMART" id="SM00086">
    <property type="entry name" value="PAC"/>
    <property type="match status" value="1"/>
</dbReference>
<dbReference type="InterPro" id="IPR029787">
    <property type="entry name" value="Nucleotide_cyclase"/>
</dbReference>
<dbReference type="Pfam" id="PF00563">
    <property type="entry name" value="EAL"/>
    <property type="match status" value="1"/>
</dbReference>
<dbReference type="Pfam" id="PF13426">
    <property type="entry name" value="PAS_9"/>
    <property type="match status" value="1"/>
</dbReference>
<dbReference type="STRING" id="395493.BegalDRAFT_0588"/>
<reference evidence="7 8" key="1">
    <citation type="submission" date="2011-11" db="EMBL/GenBank/DDBJ databases">
        <title>Improved High-Quality Draft sequence of Beggiatoa alba B18lD.</title>
        <authorList>
            <consortium name="US DOE Joint Genome Institute"/>
            <person name="Lucas S."/>
            <person name="Han J."/>
            <person name="Lapidus A."/>
            <person name="Cheng J.-F."/>
            <person name="Goodwin L."/>
            <person name="Pitluck S."/>
            <person name="Peters L."/>
            <person name="Mikhailova N."/>
            <person name="Held B."/>
            <person name="Detter J.C."/>
            <person name="Han C."/>
            <person name="Tapia R."/>
            <person name="Land M."/>
            <person name="Hauser L."/>
            <person name="Kyrpides N."/>
            <person name="Ivanova N."/>
            <person name="Pagani I."/>
            <person name="Samuel K."/>
            <person name="Teske A."/>
            <person name="Mueller J."/>
            <person name="Woyke T."/>
        </authorList>
    </citation>
    <scope>NUCLEOTIDE SEQUENCE [LARGE SCALE GENOMIC DNA]</scope>
    <source>
        <strain evidence="7 8">B18LD</strain>
    </source>
</reference>
<dbReference type="InterPro" id="IPR001633">
    <property type="entry name" value="EAL_dom"/>
</dbReference>
<gene>
    <name evidence="7" type="ORF">BegalDRAFT_0588</name>
</gene>
<dbReference type="CDD" id="cd01948">
    <property type="entry name" value="EAL"/>
    <property type="match status" value="1"/>
</dbReference>
<accession>I3CD11</accession>
<evidence type="ECO:0000313" key="8">
    <source>
        <dbReference type="Proteomes" id="UP000005744"/>
    </source>
</evidence>
<dbReference type="SMART" id="SM00052">
    <property type="entry name" value="EAL"/>
    <property type="match status" value="1"/>
</dbReference>
<feature type="domain" description="PAS" evidence="4">
    <location>
        <begin position="125"/>
        <end position="182"/>
    </location>
</feature>
<dbReference type="Pfam" id="PF00990">
    <property type="entry name" value="GGDEF"/>
    <property type="match status" value="1"/>
</dbReference>
<feature type="domain" description="GGDEF" evidence="6">
    <location>
        <begin position="282"/>
        <end position="420"/>
    </location>
</feature>
<dbReference type="SUPFAM" id="SSF55785">
    <property type="entry name" value="PYP-like sensor domain (PAS domain)"/>
    <property type="match status" value="1"/>
</dbReference>
<dbReference type="PANTHER" id="PTHR44757:SF2">
    <property type="entry name" value="BIOFILM ARCHITECTURE MAINTENANCE PROTEIN MBAA"/>
    <property type="match status" value="1"/>
</dbReference>
<evidence type="ECO:0000259" key="4">
    <source>
        <dbReference type="PROSITE" id="PS50112"/>
    </source>
</evidence>
<dbReference type="InterPro" id="IPR035965">
    <property type="entry name" value="PAS-like_dom_sf"/>
</dbReference>
<dbReference type="CDD" id="cd00130">
    <property type="entry name" value="PAS"/>
    <property type="match status" value="1"/>
</dbReference>
<evidence type="ECO:0000256" key="1">
    <source>
        <dbReference type="ARBA" id="ARBA00012282"/>
    </source>
</evidence>